<name>A0A803P9K0_CANSA</name>
<dbReference type="Proteomes" id="UP000596661">
    <property type="component" value="Chromosome 3"/>
</dbReference>
<dbReference type="EnsemblPlants" id="evm.model.03.577">
    <property type="protein sequence ID" value="cds.evm.model.03.577"/>
    <property type="gene ID" value="evm.TU.03.577"/>
</dbReference>
<reference evidence="2" key="2">
    <citation type="submission" date="2021-03" db="UniProtKB">
        <authorList>
            <consortium name="EnsemblPlants"/>
        </authorList>
    </citation>
    <scope>IDENTIFICATION</scope>
</reference>
<organism evidence="2 3">
    <name type="scientific">Cannabis sativa</name>
    <name type="common">Hemp</name>
    <name type="synonym">Marijuana</name>
    <dbReference type="NCBI Taxonomy" id="3483"/>
    <lineage>
        <taxon>Eukaryota</taxon>
        <taxon>Viridiplantae</taxon>
        <taxon>Streptophyta</taxon>
        <taxon>Embryophyta</taxon>
        <taxon>Tracheophyta</taxon>
        <taxon>Spermatophyta</taxon>
        <taxon>Magnoliopsida</taxon>
        <taxon>eudicotyledons</taxon>
        <taxon>Gunneridae</taxon>
        <taxon>Pentapetalae</taxon>
        <taxon>rosids</taxon>
        <taxon>fabids</taxon>
        <taxon>Rosales</taxon>
        <taxon>Cannabaceae</taxon>
        <taxon>Cannabis</taxon>
    </lineage>
</organism>
<dbReference type="Gramene" id="evm.model.03.577">
    <property type="protein sequence ID" value="cds.evm.model.03.577"/>
    <property type="gene ID" value="evm.TU.03.577"/>
</dbReference>
<evidence type="ECO:0000313" key="2">
    <source>
        <dbReference type="EnsemblPlants" id="cds.evm.model.03.577"/>
    </source>
</evidence>
<protein>
    <submittedName>
        <fullName evidence="2">Uncharacterized protein</fullName>
    </submittedName>
</protein>
<dbReference type="EMBL" id="UZAU01000261">
    <property type="status" value="NOT_ANNOTATED_CDS"/>
    <property type="molecule type" value="Genomic_DNA"/>
</dbReference>
<feature type="region of interest" description="Disordered" evidence="1">
    <location>
        <begin position="127"/>
        <end position="170"/>
    </location>
</feature>
<feature type="compositionally biased region" description="Pro residues" evidence="1">
    <location>
        <begin position="157"/>
        <end position="170"/>
    </location>
</feature>
<accession>A0A803P9K0</accession>
<proteinExistence type="predicted"/>
<dbReference type="AlphaFoldDB" id="A0A803P9K0"/>
<evidence type="ECO:0000313" key="3">
    <source>
        <dbReference type="Proteomes" id="UP000596661"/>
    </source>
</evidence>
<feature type="compositionally biased region" description="Basic and acidic residues" evidence="1">
    <location>
        <begin position="142"/>
        <end position="153"/>
    </location>
</feature>
<sequence length="229" mass="26601">MAQNKTLKELDAPNLDQQPLCIHYPPLDVNFELKFNLIHLLPAFHGLTSEDPNKHLKEFYIVCSSMKRTSITKEQIKLWAFPFSLEMLLRSRCTIYQLFYNQSPSQPEKNDKENASVVTLQSCKQYDPPIIPKQNTVPPKPQDYRPDDEREATKPNNPVPPKPTFVMPPPFLSRLKKTKKEEAGKEILKTLRKVEVNIPLLDDIKQVPQYSKFLKDLCTNKSKLRLMIK</sequence>
<keyword evidence="3" id="KW-1185">Reference proteome</keyword>
<evidence type="ECO:0000256" key="1">
    <source>
        <dbReference type="SAM" id="MobiDB-lite"/>
    </source>
</evidence>
<reference evidence="2" key="1">
    <citation type="submission" date="2018-11" db="EMBL/GenBank/DDBJ databases">
        <authorList>
            <person name="Grassa J C."/>
        </authorList>
    </citation>
    <scope>NUCLEOTIDE SEQUENCE [LARGE SCALE GENOMIC DNA]</scope>
</reference>